<feature type="transmembrane region" description="Helical" evidence="9">
    <location>
        <begin position="227"/>
        <end position="250"/>
    </location>
</feature>
<feature type="transmembrane region" description="Helical" evidence="9">
    <location>
        <begin position="348"/>
        <end position="367"/>
    </location>
</feature>
<evidence type="ECO:0000256" key="4">
    <source>
        <dbReference type="ARBA" id="ARBA00022692"/>
    </source>
</evidence>
<feature type="transmembrane region" description="Helical" evidence="9">
    <location>
        <begin position="527"/>
        <end position="549"/>
    </location>
</feature>
<comment type="caution">
    <text evidence="10">The sequence shown here is derived from an EMBL/GenBank/DDBJ whole genome shotgun (WGS) entry which is preliminary data.</text>
</comment>
<dbReference type="PANTHER" id="PTHR11795:SF445">
    <property type="entry name" value="AMINO ACID ABC TRANSPORTER PERMEASE PROTEIN"/>
    <property type="match status" value="1"/>
</dbReference>
<evidence type="ECO:0000256" key="7">
    <source>
        <dbReference type="ARBA" id="ARBA00023136"/>
    </source>
</evidence>
<dbReference type="RefSeq" id="WP_213356098.1">
    <property type="nucleotide sequence ID" value="NZ_JAHBGB010000044.1"/>
</dbReference>
<keyword evidence="5" id="KW-0029">Amino-acid transport</keyword>
<feature type="transmembrane region" description="Helical" evidence="9">
    <location>
        <begin position="402"/>
        <end position="423"/>
    </location>
</feature>
<keyword evidence="3" id="KW-1003">Cell membrane</keyword>
<sequence length="625" mass="64651">MELFLSQILNGLAIGQVYALIALGFSLVFGVANIINFAQGALFMLGAFIAYSAIAWFELPLVAAAAVSVVIVAILGLLLERIALRPLIGAPYIAPFLSTLAISTIIDQSAEIIWSPESQPFPAALSNTTFFIGNAYITLTDLVIFAFGAAATVALTLFISFTWTGRALRATAQDSAAAAQLGIRTEAMRQIAFGLAGALGALSGILVALYFQSVFPQMGIPFGLKGFAAALLGGLASIPGAVVGGLLLGIGETLASAYVGDSYRDAIAFTLLLLMLLVKPNGLLGSKRLDALGGAGAAAGAMPTTSLLASSSSQQTAIRAVYLPAWGFLVVGIAFATVPLVLTSTYVLQALIYGFIFALLAVSTSLVSGSVGILSIGHAAFFGVGAYAVGILARPYGLSADATLLVAIALTALVAVVAAIPLLRLTGHTAALGTLAIGQIGFLVFLNWVSVTRGPMGILNIPHPVLEILGGARFATTAQKYWLVLGFVVIGLVIAERYVSSPIGRVWRAIREDRLAAQASGLPVKRYILLAFAISGALAGLAGGLFAYVQQVVSPESFTVETSILVLTMAVLGGLGNFTGAAVSGFALAILPEFLRGFAEWRMIIYGLLLLAALRVRPQGLLGAR</sequence>
<protein>
    <submittedName>
        <fullName evidence="10">ABC transporter permease</fullName>
    </submittedName>
</protein>
<gene>
    <name evidence="10" type="ORF">ACFSNC_21210</name>
</gene>
<feature type="transmembrane region" description="Helical" evidence="9">
    <location>
        <begin position="12"/>
        <end position="34"/>
    </location>
</feature>
<dbReference type="InterPro" id="IPR043428">
    <property type="entry name" value="LivM-like"/>
</dbReference>
<dbReference type="InterPro" id="IPR052157">
    <property type="entry name" value="BCAA_transport_permease"/>
</dbReference>
<keyword evidence="11" id="KW-1185">Reference proteome</keyword>
<feature type="transmembrane region" description="Helical" evidence="9">
    <location>
        <begin position="564"/>
        <end position="591"/>
    </location>
</feature>
<keyword evidence="6 9" id="KW-1133">Transmembrane helix</keyword>
<evidence type="ECO:0000256" key="3">
    <source>
        <dbReference type="ARBA" id="ARBA00022475"/>
    </source>
</evidence>
<dbReference type="Pfam" id="PF02653">
    <property type="entry name" value="BPD_transp_2"/>
    <property type="match status" value="2"/>
</dbReference>
<feature type="transmembrane region" description="Helical" evidence="9">
    <location>
        <begin position="92"/>
        <end position="115"/>
    </location>
</feature>
<proteinExistence type="inferred from homology"/>
<feature type="transmembrane region" description="Helical" evidence="9">
    <location>
        <begin position="321"/>
        <end position="342"/>
    </location>
</feature>
<organism evidence="10 11">
    <name type="scientific">Ancylobacter oerskovii</name>
    <dbReference type="NCBI Taxonomy" id="459519"/>
    <lineage>
        <taxon>Bacteria</taxon>
        <taxon>Pseudomonadati</taxon>
        <taxon>Pseudomonadota</taxon>
        <taxon>Alphaproteobacteria</taxon>
        <taxon>Hyphomicrobiales</taxon>
        <taxon>Xanthobacteraceae</taxon>
        <taxon>Ancylobacter</taxon>
    </lineage>
</organism>
<feature type="transmembrane region" description="Helical" evidence="9">
    <location>
        <begin position="191"/>
        <end position="215"/>
    </location>
</feature>
<evidence type="ECO:0000313" key="11">
    <source>
        <dbReference type="Proteomes" id="UP001597299"/>
    </source>
</evidence>
<evidence type="ECO:0000256" key="9">
    <source>
        <dbReference type="SAM" id="Phobius"/>
    </source>
</evidence>
<dbReference type="EMBL" id="JBHUHD010000001">
    <property type="protein sequence ID" value="MFD2142935.1"/>
    <property type="molecule type" value="Genomic_DNA"/>
</dbReference>
<evidence type="ECO:0000256" key="8">
    <source>
        <dbReference type="ARBA" id="ARBA00037998"/>
    </source>
</evidence>
<dbReference type="Proteomes" id="UP001597299">
    <property type="component" value="Unassembled WGS sequence"/>
</dbReference>
<evidence type="ECO:0000256" key="5">
    <source>
        <dbReference type="ARBA" id="ARBA00022970"/>
    </source>
</evidence>
<feature type="transmembrane region" description="Helical" evidence="9">
    <location>
        <begin position="41"/>
        <end position="57"/>
    </location>
</feature>
<dbReference type="CDD" id="cd06582">
    <property type="entry name" value="TM_PBP1_LivH_like"/>
    <property type="match status" value="1"/>
</dbReference>
<evidence type="ECO:0000256" key="1">
    <source>
        <dbReference type="ARBA" id="ARBA00004651"/>
    </source>
</evidence>
<reference evidence="11" key="1">
    <citation type="journal article" date="2019" name="Int. J. Syst. Evol. Microbiol.">
        <title>The Global Catalogue of Microorganisms (GCM) 10K type strain sequencing project: providing services to taxonomists for standard genome sequencing and annotation.</title>
        <authorList>
            <consortium name="The Broad Institute Genomics Platform"/>
            <consortium name="The Broad Institute Genome Sequencing Center for Infectious Disease"/>
            <person name="Wu L."/>
            <person name="Ma J."/>
        </authorList>
    </citation>
    <scope>NUCLEOTIDE SEQUENCE [LARGE SCALE GENOMIC DNA]</scope>
    <source>
        <strain evidence="11">CCM 7435</strain>
    </source>
</reference>
<evidence type="ECO:0000256" key="2">
    <source>
        <dbReference type="ARBA" id="ARBA00022448"/>
    </source>
</evidence>
<keyword evidence="4 9" id="KW-0812">Transmembrane</keyword>
<evidence type="ECO:0000313" key="10">
    <source>
        <dbReference type="EMBL" id="MFD2142935.1"/>
    </source>
</evidence>
<feature type="transmembrane region" description="Helical" evidence="9">
    <location>
        <begin position="430"/>
        <end position="449"/>
    </location>
</feature>
<feature type="transmembrane region" description="Helical" evidence="9">
    <location>
        <begin position="63"/>
        <end position="80"/>
    </location>
</feature>
<dbReference type="InterPro" id="IPR001851">
    <property type="entry name" value="ABC_transp_permease"/>
</dbReference>
<comment type="subcellular location">
    <subcellularLocation>
        <location evidence="1">Cell membrane</location>
        <topology evidence="1">Multi-pass membrane protein</topology>
    </subcellularLocation>
</comment>
<dbReference type="PANTHER" id="PTHR11795">
    <property type="entry name" value="BRANCHED-CHAIN AMINO ACID TRANSPORT SYSTEM PERMEASE PROTEIN LIVH"/>
    <property type="match status" value="1"/>
</dbReference>
<feature type="transmembrane region" description="Helical" evidence="9">
    <location>
        <begin position="379"/>
        <end position="396"/>
    </location>
</feature>
<name>A0ABW4Z315_9HYPH</name>
<accession>A0ABW4Z315</accession>
<keyword evidence="2" id="KW-0813">Transport</keyword>
<feature type="transmembrane region" description="Helical" evidence="9">
    <location>
        <begin position="603"/>
        <end position="622"/>
    </location>
</feature>
<evidence type="ECO:0000256" key="6">
    <source>
        <dbReference type="ARBA" id="ARBA00022989"/>
    </source>
</evidence>
<dbReference type="CDD" id="cd06581">
    <property type="entry name" value="TM_PBP1_LivM_like"/>
    <property type="match status" value="1"/>
</dbReference>
<keyword evidence="7 9" id="KW-0472">Membrane</keyword>
<feature type="transmembrane region" description="Helical" evidence="9">
    <location>
        <begin position="135"/>
        <end position="159"/>
    </location>
</feature>
<comment type="similarity">
    <text evidence="8">Belongs to the binding-protein-dependent transport system permease family. LivHM subfamily.</text>
</comment>
<feature type="transmembrane region" description="Helical" evidence="9">
    <location>
        <begin position="481"/>
        <end position="499"/>
    </location>
</feature>